<keyword evidence="2" id="KW-1185">Reference proteome</keyword>
<dbReference type="Proteomes" id="UP000054321">
    <property type="component" value="Unassembled WGS sequence"/>
</dbReference>
<protein>
    <submittedName>
        <fullName evidence="1">Uncharacterized protein</fullName>
    </submittedName>
</protein>
<accession>A0A0C3D9A0</accession>
<evidence type="ECO:0000313" key="2">
    <source>
        <dbReference type="Proteomes" id="UP000054321"/>
    </source>
</evidence>
<dbReference type="EMBL" id="KN832870">
    <property type="protein sequence ID" value="KIN07909.1"/>
    <property type="molecule type" value="Genomic_DNA"/>
</dbReference>
<gene>
    <name evidence="1" type="ORF">OIDMADRAFT_16387</name>
</gene>
<sequence>MGLDVRYAVNLDTFIKVLFDDDDNRTTTRGLVTGWSFEFRIAEDQVGCKKEGKAEKMRDHGFVLNSGD</sequence>
<organism evidence="1 2">
    <name type="scientific">Oidiodendron maius (strain Zn)</name>
    <dbReference type="NCBI Taxonomy" id="913774"/>
    <lineage>
        <taxon>Eukaryota</taxon>
        <taxon>Fungi</taxon>
        <taxon>Dikarya</taxon>
        <taxon>Ascomycota</taxon>
        <taxon>Pezizomycotina</taxon>
        <taxon>Leotiomycetes</taxon>
        <taxon>Leotiomycetes incertae sedis</taxon>
        <taxon>Myxotrichaceae</taxon>
        <taxon>Oidiodendron</taxon>
    </lineage>
</organism>
<name>A0A0C3D9A0_OIDMZ</name>
<evidence type="ECO:0000313" key="1">
    <source>
        <dbReference type="EMBL" id="KIN07909.1"/>
    </source>
</evidence>
<dbReference type="HOGENOM" id="CLU_2794587_0_0_1"/>
<dbReference type="InParanoid" id="A0A0C3D9A0"/>
<dbReference type="AlphaFoldDB" id="A0A0C3D9A0"/>
<proteinExistence type="predicted"/>
<reference evidence="2" key="2">
    <citation type="submission" date="2015-01" db="EMBL/GenBank/DDBJ databases">
        <title>Evolutionary Origins and Diversification of the Mycorrhizal Mutualists.</title>
        <authorList>
            <consortium name="DOE Joint Genome Institute"/>
            <consortium name="Mycorrhizal Genomics Consortium"/>
            <person name="Kohler A."/>
            <person name="Kuo A."/>
            <person name="Nagy L.G."/>
            <person name="Floudas D."/>
            <person name="Copeland A."/>
            <person name="Barry K.W."/>
            <person name="Cichocki N."/>
            <person name="Veneault-Fourrey C."/>
            <person name="LaButti K."/>
            <person name="Lindquist E.A."/>
            <person name="Lipzen A."/>
            <person name="Lundell T."/>
            <person name="Morin E."/>
            <person name="Murat C."/>
            <person name="Riley R."/>
            <person name="Ohm R."/>
            <person name="Sun H."/>
            <person name="Tunlid A."/>
            <person name="Henrissat B."/>
            <person name="Grigoriev I.V."/>
            <person name="Hibbett D.S."/>
            <person name="Martin F."/>
        </authorList>
    </citation>
    <scope>NUCLEOTIDE SEQUENCE [LARGE SCALE GENOMIC DNA]</scope>
    <source>
        <strain evidence="2">Zn</strain>
    </source>
</reference>
<reference evidence="1 2" key="1">
    <citation type="submission" date="2014-04" db="EMBL/GenBank/DDBJ databases">
        <authorList>
            <consortium name="DOE Joint Genome Institute"/>
            <person name="Kuo A."/>
            <person name="Martino E."/>
            <person name="Perotto S."/>
            <person name="Kohler A."/>
            <person name="Nagy L.G."/>
            <person name="Floudas D."/>
            <person name="Copeland A."/>
            <person name="Barry K.W."/>
            <person name="Cichocki N."/>
            <person name="Veneault-Fourrey C."/>
            <person name="LaButti K."/>
            <person name="Lindquist E.A."/>
            <person name="Lipzen A."/>
            <person name="Lundell T."/>
            <person name="Morin E."/>
            <person name="Murat C."/>
            <person name="Sun H."/>
            <person name="Tunlid A."/>
            <person name="Henrissat B."/>
            <person name="Grigoriev I.V."/>
            <person name="Hibbett D.S."/>
            <person name="Martin F."/>
            <person name="Nordberg H.P."/>
            <person name="Cantor M.N."/>
            <person name="Hua S.X."/>
        </authorList>
    </citation>
    <scope>NUCLEOTIDE SEQUENCE [LARGE SCALE GENOMIC DNA]</scope>
    <source>
        <strain evidence="1 2">Zn</strain>
    </source>
</reference>